<evidence type="ECO:0000313" key="2">
    <source>
        <dbReference type="Proteomes" id="UP000024404"/>
    </source>
</evidence>
<organism evidence="1 2">
    <name type="scientific">Onchocerca volvulus</name>
    <dbReference type="NCBI Taxonomy" id="6282"/>
    <lineage>
        <taxon>Eukaryota</taxon>
        <taxon>Metazoa</taxon>
        <taxon>Ecdysozoa</taxon>
        <taxon>Nematoda</taxon>
        <taxon>Chromadorea</taxon>
        <taxon>Rhabditida</taxon>
        <taxon>Spirurina</taxon>
        <taxon>Spiruromorpha</taxon>
        <taxon>Filarioidea</taxon>
        <taxon>Onchocercidae</taxon>
        <taxon>Onchocerca</taxon>
    </lineage>
</organism>
<accession>A0A2K6VSP4</accession>
<proteinExistence type="predicted"/>
<evidence type="ECO:0008006" key="3">
    <source>
        <dbReference type="Google" id="ProtNLM"/>
    </source>
</evidence>
<protein>
    <recommendedName>
        <fullName evidence="3">UV radiation resistance-associated gene protein</fullName>
    </recommendedName>
</protein>
<name>A0A2K6VSP4_ONCVO</name>
<dbReference type="STRING" id="6282.A0A2K6VSP4"/>
<dbReference type="OMA" id="WRRRKMV"/>
<dbReference type="EnsemblMetazoa" id="OVOC2152.1">
    <property type="protein sequence ID" value="OVOC2152.1"/>
    <property type="gene ID" value="WBGene00238961"/>
</dbReference>
<dbReference type="EMBL" id="CMVM020000072">
    <property type="status" value="NOT_ANNOTATED_CDS"/>
    <property type="molecule type" value="Genomic_DNA"/>
</dbReference>
<dbReference type="Proteomes" id="UP000024404">
    <property type="component" value="Unassembled WGS sequence"/>
</dbReference>
<evidence type="ECO:0000313" key="1">
    <source>
        <dbReference type="EnsemblMetazoa" id="OVOC2152.1"/>
    </source>
</evidence>
<dbReference type="GO" id="GO:0005768">
    <property type="term" value="C:endosome"/>
    <property type="evidence" value="ECO:0007669"/>
    <property type="project" value="TreeGrafter"/>
</dbReference>
<reference evidence="2" key="1">
    <citation type="submission" date="2013-10" db="EMBL/GenBank/DDBJ databases">
        <title>Genome sequencing of Onchocerca volvulus.</title>
        <authorList>
            <person name="Cotton J."/>
            <person name="Tsai J."/>
            <person name="Stanley E."/>
            <person name="Tracey A."/>
            <person name="Holroyd N."/>
            <person name="Lustigman S."/>
            <person name="Berriman M."/>
        </authorList>
    </citation>
    <scope>NUCLEOTIDE SEQUENCE</scope>
</reference>
<dbReference type="GO" id="GO:0000323">
    <property type="term" value="C:lytic vacuole"/>
    <property type="evidence" value="ECO:0007669"/>
    <property type="project" value="TreeGrafter"/>
</dbReference>
<reference evidence="1" key="2">
    <citation type="submission" date="2018-02" db="UniProtKB">
        <authorList>
            <consortium name="EnsemblMetazoa"/>
        </authorList>
    </citation>
    <scope>IDENTIFICATION</scope>
</reference>
<dbReference type="AlphaFoldDB" id="A0A2K6VSP4"/>
<dbReference type="PANTHER" id="PTHR15157:SF5">
    <property type="entry name" value="UV RADIATION RESISTANCE-ASSOCIATED GENE PROTEIN"/>
    <property type="match status" value="1"/>
</dbReference>
<dbReference type="PANTHER" id="PTHR15157">
    <property type="entry name" value="UV RADIATION RESISTANCE-ASSOCIATED GENE PROTEIN"/>
    <property type="match status" value="1"/>
</dbReference>
<keyword evidence="2" id="KW-1185">Reference proteome</keyword>
<dbReference type="GO" id="GO:0000149">
    <property type="term" value="F:SNARE binding"/>
    <property type="evidence" value="ECO:0007669"/>
    <property type="project" value="TreeGrafter"/>
</dbReference>
<dbReference type="GO" id="GO:0035493">
    <property type="term" value="P:SNARE complex assembly"/>
    <property type="evidence" value="ECO:0007669"/>
    <property type="project" value="TreeGrafter"/>
</dbReference>
<sequence>MNQPSENVKVIAEANINEPSTSRISKDKLVPSYTYSSWKRLRDVCRALQEAQEKTMLQRKNLDALLANEQEYRDLAERVKCEQVELQALRDCVERQKCRVMTCRMKLIHFNDGKFQKDMMTNKRSNEVIKIQEDLLKRKTALSLAKDNLLLIASHLAWRRRKMVDDLMHIFVINLNASSETRLMSSSCACHSIACIAGLHLPDALSFLGHSDIEVSGAIGYVIQVLSLLSRIYNFPYQYGMCFFGSKSTIKDPVLDETYPLYGITRNREKFKEGMLLLNKNISQLRWSFGINTKKMGKTLSNLQDLLFHIVNERHDTSSESVFQKPSVSYRSNGNVDISLHKCAKQNIEFNQENKPSKMDHLSLCRQTSITSSKSALVFDSSAITALTLVSPEDNESDGVKKISSMTLTNYGITSS</sequence>